<dbReference type="OrthoDB" id="3429518at2"/>
<sequence>MVVSRLRGLTALALLSPFLVSCQPTGGHVAAVATGHFTAGHKFPVVMVTWCGEDPPRQIDLIGESQRRHLVATRDFEGRSLEVDLSAPGEDWSIVGGDGRPVYRMGPESSDEEYLLGVGSEEAGPGEAAEHDIAVLRFTTGALASEQGLYASVSGEGEAEYADPAEFPPAC</sequence>
<reference evidence="2 3" key="1">
    <citation type="submission" date="2016-11" db="EMBL/GenBank/DDBJ databases">
        <authorList>
            <person name="Jaros S."/>
            <person name="Januszkiewicz K."/>
            <person name="Wedrychowicz H."/>
        </authorList>
    </citation>
    <scope>NUCLEOTIDE SEQUENCE [LARGE SCALE GENOMIC DNA]</scope>
    <source>
        <strain evidence="2 3">CGMCC 4.5723</strain>
    </source>
</reference>
<dbReference type="EMBL" id="FQZK01000007">
    <property type="protein sequence ID" value="SHJ54148.1"/>
    <property type="molecule type" value="Genomic_DNA"/>
</dbReference>
<dbReference type="AlphaFoldDB" id="A0A1M6K5C0"/>
<organism evidence="2 3">
    <name type="scientific">Nocardiopsis flavescens</name>
    <dbReference type="NCBI Taxonomy" id="758803"/>
    <lineage>
        <taxon>Bacteria</taxon>
        <taxon>Bacillati</taxon>
        <taxon>Actinomycetota</taxon>
        <taxon>Actinomycetes</taxon>
        <taxon>Streptosporangiales</taxon>
        <taxon>Nocardiopsidaceae</taxon>
        <taxon>Nocardiopsis</taxon>
    </lineage>
</organism>
<evidence type="ECO:0000313" key="3">
    <source>
        <dbReference type="Proteomes" id="UP000184452"/>
    </source>
</evidence>
<gene>
    <name evidence="2" type="ORF">SAMN05421803_10746</name>
</gene>
<keyword evidence="3" id="KW-1185">Reference proteome</keyword>
<accession>A0A1M6K5C0</accession>
<dbReference type="Proteomes" id="UP000184452">
    <property type="component" value="Unassembled WGS sequence"/>
</dbReference>
<evidence type="ECO:0000256" key="1">
    <source>
        <dbReference type="SAM" id="SignalP"/>
    </source>
</evidence>
<evidence type="ECO:0000313" key="2">
    <source>
        <dbReference type="EMBL" id="SHJ54148.1"/>
    </source>
</evidence>
<proteinExistence type="predicted"/>
<dbReference type="PROSITE" id="PS51257">
    <property type="entry name" value="PROKAR_LIPOPROTEIN"/>
    <property type="match status" value="1"/>
</dbReference>
<feature type="signal peptide" evidence="1">
    <location>
        <begin position="1"/>
        <end position="22"/>
    </location>
</feature>
<dbReference type="RefSeq" id="WP_073379695.1">
    <property type="nucleotide sequence ID" value="NZ_FQZK01000007.1"/>
</dbReference>
<name>A0A1M6K5C0_9ACTN</name>
<keyword evidence="1" id="KW-0732">Signal</keyword>
<feature type="chain" id="PRO_5038685809" evidence="1">
    <location>
        <begin position="23"/>
        <end position="171"/>
    </location>
</feature>
<protein>
    <submittedName>
        <fullName evidence="2">Uncharacterized protein</fullName>
    </submittedName>
</protein>